<dbReference type="PANTHER" id="PTHR13527:SF0">
    <property type="entry name" value="SAYSVFN DOMAIN-CONTAINING PROTEIN 1"/>
    <property type="match status" value="1"/>
</dbReference>
<dbReference type="InterPro" id="IPR019387">
    <property type="entry name" value="SAYSvFN_dom"/>
</dbReference>
<dbReference type="Proteomes" id="UP001153620">
    <property type="component" value="Chromosome 3"/>
</dbReference>
<accession>A0A9N9S3M1</accession>
<dbReference type="AlphaFoldDB" id="A0A9N9S3M1"/>
<keyword evidence="4" id="KW-1185">Reference proteome</keyword>
<keyword evidence="1" id="KW-1133">Transmembrane helix</keyword>
<gene>
    <name evidence="3" type="ORF">CHIRRI_LOCUS11491</name>
</gene>
<feature type="transmembrane region" description="Helical" evidence="1">
    <location>
        <begin position="106"/>
        <end position="124"/>
    </location>
</feature>
<sequence length="163" mass="19026">MEEKLESYRLRKRRTEKFQSLKEKFFKMVSINITSSDKKVEETNVNIENTDTDDVENESIASSTTTIAEENTENTNNRSWLTYCTWLIYFLIWITLYAIAIELSFGSVYFMLSLLLGICFNTRVKPKGKKEISAYSVFNENCESIDGTFKAEMFEKQLGIRQL</sequence>
<name>A0A9N9S3M1_9DIPT</name>
<keyword evidence="1" id="KW-0812">Transmembrane</keyword>
<reference evidence="3" key="1">
    <citation type="submission" date="2022-01" db="EMBL/GenBank/DDBJ databases">
        <authorList>
            <person name="King R."/>
        </authorList>
    </citation>
    <scope>NUCLEOTIDE SEQUENCE</scope>
</reference>
<evidence type="ECO:0000313" key="3">
    <source>
        <dbReference type="EMBL" id="CAG9808653.1"/>
    </source>
</evidence>
<keyword evidence="1" id="KW-0472">Membrane</keyword>
<protein>
    <recommendedName>
        <fullName evidence="2">SAYSvFN domain-containing protein</fullName>
    </recommendedName>
</protein>
<evidence type="ECO:0000313" key="4">
    <source>
        <dbReference type="Proteomes" id="UP001153620"/>
    </source>
</evidence>
<feature type="transmembrane region" description="Helical" evidence="1">
    <location>
        <begin position="80"/>
        <end position="100"/>
    </location>
</feature>
<proteinExistence type="predicted"/>
<dbReference type="Pfam" id="PF10260">
    <property type="entry name" value="SAYSvFN"/>
    <property type="match status" value="1"/>
</dbReference>
<dbReference type="PANTHER" id="PTHR13527">
    <property type="entry name" value="SAYSVFN DOMAIN-CONTAINING PROTEIN 1"/>
    <property type="match status" value="1"/>
</dbReference>
<evidence type="ECO:0000259" key="2">
    <source>
        <dbReference type="Pfam" id="PF10260"/>
    </source>
</evidence>
<feature type="domain" description="SAYSvFN" evidence="2">
    <location>
        <begin position="89"/>
        <end position="158"/>
    </location>
</feature>
<dbReference type="OrthoDB" id="71310at2759"/>
<reference evidence="3" key="2">
    <citation type="submission" date="2022-10" db="EMBL/GenBank/DDBJ databases">
        <authorList>
            <consortium name="ENA_rothamsted_submissions"/>
            <consortium name="culmorum"/>
            <person name="King R."/>
        </authorList>
    </citation>
    <scope>NUCLEOTIDE SEQUENCE</scope>
</reference>
<evidence type="ECO:0000256" key="1">
    <source>
        <dbReference type="SAM" id="Phobius"/>
    </source>
</evidence>
<dbReference type="EMBL" id="OU895879">
    <property type="protein sequence ID" value="CAG9808653.1"/>
    <property type="molecule type" value="Genomic_DNA"/>
</dbReference>
<organism evidence="3 4">
    <name type="scientific">Chironomus riparius</name>
    <dbReference type="NCBI Taxonomy" id="315576"/>
    <lineage>
        <taxon>Eukaryota</taxon>
        <taxon>Metazoa</taxon>
        <taxon>Ecdysozoa</taxon>
        <taxon>Arthropoda</taxon>
        <taxon>Hexapoda</taxon>
        <taxon>Insecta</taxon>
        <taxon>Pterygota</taxon>
        <taxon>Neoptera</taxon>
        <taxon>Endopterygota</taxon>
        <taxon>Diptera</taxon>
        <taxon>Nematocera</taxon>
        <taxon>Chironomoidea</taxon>
        <taxon>Chironomidae</taxon>
        <taxon>Chironominae</taxon>
        <taxon>Chironomus</taxon>
    </lineage>
</organism>
<dbReference type="InterPro" id="IPR039159">
    <property type="entry name" value="SAYSD1"/>
</dbReference>